<keyword evidence="2" id="KW-1185">Reference proteome</keyword>
<feature type="region of interest" description="Disordered" evidence="1">
    <location>
        <begin position="235"/>
        <end position="262"/>
    </location>
</feature>
<sequence>MFILYPDNLKYTLNVLEDQFEVLFTITNIELPNYKKLVEAKIDQITFISQLHLLMSTMKKYNKKILNMGIYQITWRQNNSADIFDEHFDKLFGIARLFSLKIQFPKIFNQEIIELVEGKKLVKKEEKDNHGESSESKVIKNEIVKIEEKLSLTEEDDLKIKENINEEINENVKEIKTEERLNALQQEQAVTKPTKKDNIIQPTKMISNKINNQSKTLNNIRKANETKNLIENKKVKNEKKTKTTEIPSPIKESEVSSSEDSNKCLVDLEKKTKNLGKVMELCNSTKEVEENDDLMKNEECVVDSNHRLL</sequence>
<evidence type="ECO:0000313" key="3">
    <source>
        <dbReference type="WBParaSite" id="MhA1_Contig711.frz3.gene14"/>
    </source>
</evidence>
<name>A0A1I8BWP1_MELHA</name>
<proteinExistence type="predicted"/>
<accession>A0A1I8BWP1</accession>
<dbReference type="AlphaFoldDB" id="A0A1I8BWP1"/>
<evidence type="ECO:0000256" key="1">
    <source>
        <dbReference type="SAM" id="MobiDB-lite"/>
    </source>
</evidence>
<protein>
    <submittedName>
        <fullName evidence="3">Uncharacterized protein</fullName>
    </submittedName>
</protein>
<dbReference type="WBParaSite" id="MhA1_Contig711.frz3.gene14">
    <property type="protein sequence ID" value="MhA1_Contig711.frz3.gene14"/>
    <property type="gene ID" value="MhA1_Contig711.frz3.gene14"/>
</dbReference>
<reference evidence="3" key="1">
    <citation type="submission" date="2016-11" db="UniProtKB">
        <authorList>
            <consortium name="WormBaseParasite"/>
        </authorList>
    </citation>
    <scope>IDENTIFICATION</scope>
</reference>
<organism evidence="2 3">
    <name type="scientific">Meloidogyne hapla</name>
    <name type="common">Root-knot nematode worm</name>
    <dbReference type="NCBI Taxonomy" id="6305"/>
    <lineage>
        <taxon>Eukaryota</taxon>
        <taxon>Metazoa</taxon>
        <taxon>Ecdysozoa</taxon>
        <taxon>Nematoda</taxon>
        <taxon>Chromadorea</taxon>
        <taxon>Rhabditida</taxon>
        <taxon>Tylenchina</taxon>
        <taxon>Tylenchomorpha</taxon>
        <taxon>Tylenchoidea</taxon>
        <taxon>Meloidogynidae</taxon>
        <taxon>Meloidogyninae</taxon>
        <taxon>Meloidogyne</taxon>
    </lineage>
</organism>
<evidence type="ECO:0000313" key="2">
    <source>
        <dbReference type="Proteomes" id="UP000095281"/>
    </source>
</evidence>
<dbReference type="Proteomes" id="UP000095281">
    <property type="component" value="Unplaced"/>
</dbReference>